<dbReference type="NCBIfam" id="TIGR00937">
    <property type="entry name" value="2A51"/>
    <property type="match status" value="1"/>
</dbReference>
<feature type="transmembrane region" description="Helical" evidence="7">
    <location>
        <begin position="194"/>
        <end position="211"/>
    </location>
</feature>
<dbReference type="GO" id="GO:0005886">
    <property type="term" value="C:plasma membrane"/>
    <property type="evidence" value="ECO:0007669"/>
    <property type="project" value="UniProtKB-SubCell"/>
</dbReference>
<dbReference type="RefSeq" id="WP_216064801.1">
    <property type="nucleotide sequence ID" value="NZ_JAHKPP010000035.1"/>
</dbReference>
<evidence type="ECO:0000256" key="6">
    <source>
        <dbReference type="ARBA" id="ARBA00023136"/>
    </source>
</evidence>
<evidence type="ECO:0000256" key="3">
    <source>
        <dbReference type="ARBA" id="ARBA00022475"/>
    </source>
</evidence>
<feature type="transmembrane region" description="Helical" evidence="7">
    <location>
        <begin position="7"/>
        <end position="28"/>
    </location>
</feature>
<feature type="transmembrane region" description="Helical" evidence="7">
    <location>
        <begin position="147"/>
        <end position="174"/>
    </location>
</feature>
<feature type="transmembrane region" description="Helical" evidence="7">
    <location>
        <begin position="74"/>
        <end position="95"/>
    </location>
</feature>
<protein>
    <submittedName>
        <fullName evidence="8">Chromate efflux transporter</fullName>
    </submittedName>
</protein>
<dbReference type="AlphaFoldDB" id="A0AAW7XE60"/>
<feature type="transmembrane region" description="Helical" evidence="7">
    <location>
        <begin position="357"/>
        <end position="383"/>
    </location>
</feature>
<feature type="transmembrane region" description="Helical" evidence="7">
    <location>
        <begin position="325"/>
        <end position="351"/>
    </location>
</feature>
<keyword evidence="3" id="KW-1003">Cell membrane</keyword>
<accession>A0AAW7XE60</accession>
<dbReference type="Pfam" id="PF02417">
    <property type="entry name" value="Chromate_transp"/>
    <property type="match status" value="2"/>
</dbReference>
<name>A0AAW7XE60_9GAMM</name>
<keyword evidence="5 7" id="KW-1133">Transmembrane helix</keyword>
<dbReference type="InterPro" id="IPR003370">
    <property type="entry name" value="Chromate_transpt"/>
</dbReference>
<gene>
    <name evidence="8" type="primary">chrA</name>
    <name evidence="8" type="ORF">Q4521_19615</name>
</gene>
<comment type="caution">
    <text evidence="8">The sequence shown here is derived from an EMBL/GenBank/DDBJ whole genome shotgun (WGS) entry which is preliminary data.</text>
</comment>
<feature type="transmembrane region" description="Helical" evidence="7">
    <location>
        <begin position="291"/>
        <end position="313"/>
    </location>
</feature>
<dbReference type="PANTHER" id="PTHR33567">
    <property type="entry name" value="CHROMATE ION TRANSPORTER (EUROFUNG)"/>
    <property type="match status" value="1"/>
</dbReference>
<evidence type="ECO:0000313" key="9">
    <source>
        <dbReference type="Proteomes" id="UP001169760"/>
    </source>
</evidence>
<organism evidence="8 9">
    <name type="scientific">Saccharophagus degradans</name>
    <dbReference type="NCBI Taxonomy" id="86304"/>
    <lineage>
        <taxon>Bacteria</taxon>
        <taxon>Pseudomonadati</taxon>
        <taxon>Pseudomonadota</taxon>
        <taxon>Gammaproteobacteria</taxon>
        <taxon>Cellvibrionales</taxon>
        <taxon>Cellvibrionaceae</taxon>
        <taxon>Saccharophagus</taxon>
    </lineage>
</organism>
<sequence>MKQGFEVFWRFLLLGFVSFGGPAAHIGYFRNAFVEKRQWLTEEAFARLLALSQFLPGPGSSQLGFAIGLQRAGLAGGIAAFLGFTLPSFLLMYFIAVINVDEHTQGELGTTVRAVLQGLKLLAVVVVADAALSMFKTFCKTRLAVAIALATAIALLMAPTLWMQMAVLITAALVGCVWGKPAPQAAVPSSGFKLVPLSLFAALFIGLPIAATQFNQIQFFADFYQAGSLVFGGGHVVLPLLQQTVGSAISPDQFLTGYAAAQAVPGPMFTFATFLGAELAVLSSLSPIQGALLATLAIFLPGFLLVLSLQGAWQNLASKPKIAGAAWGINAAVVGLLIAALYNPVFISAVFSPKDMAMILAGLFALRVMRVPIVYLVVGFGVVRIWL</sequence>
<dbReference type="GO" id="GO:0015109">
    <property type="term" value="F:chromate transmembrane transporter activity"/>
    <property type="evidence" value="ECO:0007669"/>
    <property type="project" value="InterPro"/>
</dbReference>
<comment type="similarity">
    <text evidence="2">Belongs to the chromate ion transporter (CHR) (TC 2.A.51) family.</text>
</comment>
<feature type="transmembrane region" description="Helical" evidence="7">
    <location>
        <begin position="115"/>
        <end position="135"/>
    </location>
</feature>
<evidence type="ECO:0000256" key="5">
    <source>
        <dbReference type="ARBA" id="ARBA00022989"/>
    </source>
</evidence>
<evidence type="ECO:0000313" key="8">
    <source>
        <dbReference type="EMBL" id="MDO6424707.1"/>
    </source>
</evidence>
<evidence type="ECO:0000256" key="1">
    <source>
        <dbReference type="ARBA" id="ARBA00004651"/>
    </source>
</evidence>
<keyword evidence="6 7" id="KW-0472">Membrane</keyword>
<dbReference type="EMBL" id="JAUOPB010000017">
    <property type="protein sequence ID" value="MDO6424707.1"/>
    <property type="molecule type" value="Genomic_DNA"/>
</dbReference>
<reference evidence="8" key="1">
    <citation type="submission" date="2023-07" db="EMBL/GenBank/DDBJ databases">
        <title>Genome content predicts the carbon catabolic preferences of heterotrophic bacteria.</title>
        <authorList>
            <person name="Gralka M."/>
        </authorList>
    </citation>
    <scope>NUCLEOTIDE SEQUENCE</scope>
    <source>
        <strain evidence="8">I3M17_2</strain>
    </source>
</reference>
<dbReference type="PIRSF" id="PIRSF004810">
    <property type="entry name" value="ChrA"/>
    <property type="match status" value="1"/>
</dbReference>
<dbReference type="InterPro" id="IPR014047">
    <property type="entry name" value="Chr_Tranpt_l_chain"/>
</dbReference>
<evidence type="ECO:0000256" key="7">
    <source>
        <dbReference type="SAM" id="Phobius"/>
    </source>
</evidence>
<feature type="transmembrane region" description="Helical" evidence="7">
    <location>
        <begin position="223"/>
        <end position="241"/>
    </location>
</feature>
<comment type="subcellular location">
    <subcellularLocation>
        <location evidence="1">Cell membrane</location>
        <topology evidence="1">Multi-pass membrane protein</topology>
    </subcellularLocation>
</comment>
<proteinExistence type="inferred from homology"/>
<dbReference type="PANTHER" id="PTHR33567:SF3">
    <property type="entry name" value="CHROMATE ION TRANSPORTER (EUROFUNG)"/>
    <property type="match status" value="1"/>
</dbReference>
<dbReference type="Proteomes" id="UP001169760">
    <property type="component" value="Unassembled WGS sequence"/>
</dbReference>
<evidence type="ECO:0000256" key="2">
    <source>
        <dbReference type="ARBA" id="ARBA00005262"/>
    </source>
</evidence>
<keyword evidence="4 7" id="KW-0812">Transmembrane</keyword>
<evidence type="ECO:0000256" key="4">
    <source>
        <dbReference type="ARBA" id="ARBA00022692"/>
    </source>
</evidence>